<reference evidence="1" key="1">
    <citation type="submission" date="2021-02" db="EMBL/GenBank/DDBJ databases">
        <title>Genome sequence Cadophora malorum strain M34.</title>
        <authorList>
            <person name="Stefanovic E."/>
            <person name="Vu D."/>
            <person name="Scully C."/>
            <person name="Dijksterhuis J."/>
            <person name="Roader J."/>
            <person name="Houbraken J."/>
        </authorList>
    </citation>
    <scope>NUCLEOTIDE SEQUENCE</scope>
    <source>
        <strain evidence="1">M34</strain>
    </source>
</reference>
<evidence type="ECO:0000313" key="1">
    <source>
        <dbReference type="EMBL" id="KAG4422127.1"/>
    </source>
</evidence>
<sequence>MLLIPVPHLDNIMKHTVGQYTAPILAAQCPLCEVTVIGASISDSQPVLKLRTLLVVVAGLSRLGSVAGGTEQVINDSIKEISDSNKPLSQALLSPCLILSALVKEGSKALGLSKAIDEDIRKGLLDQLSEHKSRHPGSKQTFEELNKPITHDDNTDLVIVITDDKDKPLLKRHKVKAILHINILIKQSKEEQANADYETWNQLRRRRNGLADARRYILDHELDPVASELHHTPLSAIQGAITKNKRAIAKAQGKFYDVYKGGVLDDQSEVLLARYTSLQRRHKPLMETRRYILDLAQEPSTQAQQKNCNF</sequence>
<dbReference type="EMBL" id="JAFJYH010000054">
    <property type="protein sequence ID" value="KAG4422127.1"/>
    <property type="molecule type" value="Genomic_DNA"/>
</dbReference>
<protein>
    <submittedName>
        <fullName evidence="1">Uncharacterized protein</fullName>
    </submittedName>
</protein>
<dbReference type="AlphaFoldDB" id="A0A8H7WC86"/>
<name>A0A8H7WC86_9HELO</name>
<proteinExistence type="predicted"/>
<accession>A0A8H7WC86</accession>
<dbReference type="Proteomes" id="UP000664132">
    <property type="component" value="Unassembled WGS sequence"/>
</dbReference>
<organism evidence="1 2">
    <name type="scientific">Cadophora malorum</name>
    <dbReference type="NCBI Taxonomy" id="108018"/>
    <lineage>
        <taxon>Eukaryota</taxon>
        <taxon>Fungi</taxon>
        <taxon>Dikarya</taxon>
        <taxon>Ascomycota</taxon>
        <taxon>Pezizomycotina</taxon>
        <taxon>Leotiomycetes</taxon>
        <taxon>Helotiales</taxon>
        <taxon>Ploettnerulaceae</taxon>
        <taxon>Cadophora</taxon>
    </lineage>
</organism>
<gene>
    <name evidence="1" type="ORF">IFR04_004754</name>
</gene>
<keyword evidence="2" id="KW-1185">Reference proteome</keyword>
<comment type="caution">
    <text evidence="1">The sequence shown here is derived from an EMBL/GenBank/DDBJ whole genome shotgun (WGS) entry which is preliminary data.</text>
</comment>
<evidence type="ECO:0000313" key="2">
    <source>
        <dbReference type="Proteomes" id="UP000664132"/>
    </source>
</evidence>
<dbReference type="OrthoDB" id="3580279at2759"/>